<evidence type="ECO:0000256" key="1">
    <source>
        <dbReference type="ARBA" id="ARBA00001946"/>
    </source>
</evidence>
<dbReference type="GO" id="GO:0005737">
    <property type="term" value="C:cytoplasm"/>
    <property type="evidence" value="ECO:0007669"/>
    <property type="project" value="TreeGrafter"/>
</dbReference>
<keyword evidence="3" id="KW-0378">Hydrolase</keyword>
<evidence type="ECO:0000256" key="2">
    <source>
        <dbReference type="ARBA" id="ARBA00022723"/>
    </source>
</evidence>
<evidence type="ECO:0000256" key="6">
    <source>
        <dbReference type="SAM" id="Coils"/>
    </source>
</evidence>
<dbReference type="Gene3D" id="3.40.1260.20">
    <property type="entry name" value="Ribonuclease E, catalytic domain"/>
    <property type="match status" value="1"/>
</dbReference>
<dbReference type="Gene3D" id="2.40.50.140">
    <property type="entry name" value="Nucleic acid-binding proteins"/>
    <property type="match status" value="1"/>
</dbReference>
<evidence type="ECO:0000256" key="4">
    <source>
        <dbReference type="ARBA" id="ARBA00022842"/>
    </source>
</evidence>
<dbReference type="PROSITE" id="PS50126">
    <property type="entry name" value="S1"/>
    <property type="match status" value="1"/>
</dbReference>
<dbReference type="GO" id="GO:0016787">
    <property type="term" value="F:hydrolase activity"/>
    <property type="evidence" value="ECO:0007669"/>
    <property type="project" value="UniProtKB-KW"/>
</dbReference>
<dbReference type="PANTHER" id="PTHR30001">
    <property type="entry name" value="RIBONUCLEASE"/>
    <property type="match status" value="1"/>
</dbReference>
<dbReference type="CDD" id="cd04453">
    <property type="entry name" value="S1_RNase_E"/>
    <property type="match status" value="1"/>
</dbReference>
<dbReference type="SMART" id="SM00316">
    <property type="entry name" value="S1"/>
    <property type="match status" value="1"/>
</dbReference>
<gene>
    <name evidence="9" type="ORF">MNBD_IGNAVI01-1430</name>
</gene>
<feature type="domain" description="S1 motif" evidence="8">
    <location>
        <begin position="39"/>
        <end position="143"/>
    </location>
</feature>
<evidence type="ECO:0000256" key="7">
    <source>
        <dbReference type="SAM" id="MobiDB-lite"/>
    </source>
</evidence>
<dbReference type="Pfam" id="PF10150">
    <property type="entry name" value="RNase_E_G"/>
    <property type="match status" value="1"/>
</dbReference>
<dbReference type="PANTHER" id="PTHR30001:SF0">
    <property type="entry name" value="RIBONUCLEASE G"/>
    <property type="match status" value="1"/>
</dbReference>
<dbReference type="GO" id="GO:0003723">
    <property type="term" value="F:RNA binding"/>
    <property type="evidence" value="ECO:0007669"/>
    <property type="project" value="UniProtKB-KW"/>
</dbReference>
<keyword evidence="4" id="KW-0460">Magnesium</keyword>
<dbReference type="InterPro" id="IPR019307">
    <property type="entry name" value="RNA-bd_AU-1/RNase_E/G"/>
</dbReference>
<comment type="cofactor">
    <cofactor evidence="1">
        <name>Mg(2+)</name>
        <dbReference type="ChEBI" id="CHEBI:18420"/>
    </cofactor>
</comment>
<dbReference type="GO" id="GO:0046872">
    <property type="term" value="F:metal ion binding"/>
    <property type="evidence" value="ECO:0007669"/>
    <property type="project" value="UniProtKB-KW"/>
</dbReference>
<evidence type="ECO:0000256" key="3">
    <source>
        <dbReference type="ARBA" id="ARBA00022801"/>
    </source>
</evidence>
<keyword evidence="6" id="KW-0175">Coiled coil</keyword>
<proteinExistence type="predicted"/>
<keyword evidence="5" id="KW-0694">RNA-binding</keyword>
<evidence type="ECO:0000256" key="5">
    <source>
        <dbReference type="ARBA" id="ARBA00022884"/>
    </source>
</evidence>
<dbReference type="GO" id="GO:0004540">
    <property type="term" value="F:RNA nuclease activity"/>
    <property type="evidence" value="ECO:0007669"/>
    <property type="project" value="InterPro"/>
</dbReference>
<dbReference type="GO" id="GO:0006364">
    <property type="term" value="P:rRNA processing"/>
    <property type="evidence" value="ECO:0007669"/>
    <property type="project" value="TreeGrafter"/>
</dbReference>
<reference evidence="9" key="1">
    <citation type="submission" date="2018-06" db="EMBL/GenBank/DDBJ databases">
        <authorList>
            <person name="Zhirakovskaya E."/>
        </authorList>
    </citation>
    <scope>NUCLEOTIDE SEQUENCE</scope>
</reference>
<evidence type="ECO:0000259" key="8">
    <source>
        <dbReference type="PROSITE" id="PS50126"/>
    </source>
</evidence>
<accession>A0A3B1BKA1</accession>
<sequence length="521" mass="60244">MQKEIIISSTASQNRVAITEDGKLVDFFVDHPEKSRMVGNVYLGKVARILPGIRAAFIDIGLKHDGFLHFSDIGDTLRDNLNFADDDFIAEPEEEETKKPQRGNDEKKETRSRQYPKLKKGQEILVQILKEPVKGKGVRVSSSISIPGRFCVLIPYEKQIGISRKISDYKERKRLKNLARGIIPSNCGLIIRTASRDQSEEALKADLNFLVKTWEQIQEEVKKNSPPYLVYKDLSTTISVIRDLFTPDVSNIFIDSKKLFKEIRSYINTHQPELLDKINLYKSSVPIYEEFRIEEQIKSIMTRKVDLPSGGYLFIEHTEAMSVIDVNSGRYAAKKEQELNSLKTDLEAAREIARQLRLRDIGGLVVVDFIDLEEDRNRKKIYDELKKEFKKDRAKIAMLPMTDFGLVQITRERIRENILQSTHEICHFCNGTGIMQKKSSLMHEIDRWLQRYKNDGNKHSLRLLVHNSLGLKLREGPFSTIKKLQLKYFVRIKLEEKTDVNPQAFRFLDAKTGKEITHDYL</sequence>
<feature type="region of interest" description="Disordered" evidence="7">
    <location>
        <begin position="89"/>
        <end position="114"/>
    </location>
</feature>
<feature type="coiled-coil region" evidence="6">
    <location>
        <begin position="332"/>
        <end position="359"/>
    </location>
</feature>
<organism evidence="9">
    <name type="scientific">hydrothermal vent metagenome</name>
    <dbReference type="NCBI Taxonomy" id="652676"/>
    <lineage>
        <taxon>unclassified sequences</taxon>
        <taxon>metagenomes</taxon>
        <taxon>ecological metagenomes</taxon>
    </lineage>
</organism>
<dbReference type="SUPFAM" id="SSF50249">
    <property type="entry name" value="Nucleic acid-binding proteins"/>
    <property type="match status" value="1"/>
</dbReference>
<dbReference type="InterPro" id="IPR003029">
    <property type="entry name" value="S1_domain"/>
</dbReference>
<name>A0A3B1BKA1_9ZZZZ</name>
<dbReference type="InterPro" id="IPR012340">
    <property type="entry name" value="NA-bd_OB-fold"/>
</dbReference>
<keyword evidence="2" id="KW-0479">Metal-binding</keyword>
<protein>
    <submittedName>
        <fullName evidence="9">Ribonuclease G</fullName>
    </submittedName>
</protein>
<dbReference type="EMBL" id="UOGD01000052">
    <property type="protein sequence ID" value="VAX16542.1"/>
    <property type="molecule type" value="Genomic_DNA"/>
</dbReference>
<dbReference type="Pfam" id="PF00575">
    <property type="entry name" value="S1"/>
    <property type="match status" value="1"/>
</dbReference>
<evidence type="ECO:0000313" key="9">
    <source>
        <dbReference type="EMBL" id="VAX16542.1"/>
    </source>
</evidence>
<dbReference type="InterPro" id="IPR004659">
    <property type="entry name" value="RNase_E/G"/>
</dbReference>
<dbReference type="NCBIfam" id="TIGR00757">
    <property type="entry name" value="RNaseEG"/>
    <property type="match status" value="1"/>
</dbReference>
<feature type="compositionally biased region" description="Basic and acidic residues" evidence="7">
    <location>
        <begin position="96"/>
        <end position="112"/>
    </location>
</feature>
<dbReference type="AlphaFoldDB" id="A0A3B1BKA1"/>